<keyword evidence="2" id="KW-0732">Signal</keyword>
<feature type="region of interest" description="Disordered" evidence="1">
    <location>
        <begin position="23"/>
        <end position="44"/>
    </location>
</feature>
<evidence type="ECO:0000313" key="3">
    <source>
        <dbReference type="EMBL" id="RPF28387.1"/>
    </source>
</evidence>
<accession>A0A3N4Z7W8</accession>
<sequence>MRHHLTATSLTAALALTLAACAQGSGGDDQDPAPTGDDAGQFDPEAELSGSLDILGFGAGDEVATVRMERAEEILGDVEVSLTEGDLDIQQFLSAVASGEPPELIYANRDQIGTFASRGAIIPLTGCIEGEGIRTEDFREPALEQVTFDGEVYGIPEFNSVQLTMANSELLEAAGLSVEDVNGSDWDAVTSASEALADPGAGVIGYDSKLPEFLPLWAHVNGTDLISEDGRTAQLDDPAVVEALEWAVGIYDAQGGFPAVKAVRDSADFFGSGNQFASATLGAMPMEQWYVNVLNDVSPDAPLVFDTVRDHDGAPVAYASGSAWAIPADTENPAAACRWARAMTEVDAWVAAAEERKSIRDGEGKPFTGLLTGNQAADDAVAELVEPSGEEVWDSAVEAMYEANDNTFSLPANPADAEFKTAWQDAVNRVLNGQAEPADSLAQAQEEAQAALDERWAAWDDGEG</sequence>
<dbReference type="SUPFAM" id="SSF53850">
    <property type="entry name" value="Periplasmic binding protein-like II"/>
    <property type="match status" value="1"/>
</dbReference>
<evidence type="ECO:0000313" key="4">
    <source>
        <dbReference type="Proteomes" id="UP000280726"/>
    </source>
</evidence>
<keyword evidence="4" id="KW-1185">Reference proteome</keyword>
<reference evidence="3 4" key="1">
    <citation type="submission" date="2018-11" db="EMBL/GenBank/DDBJ databases">
        <title>Sequencing the genomes of 1000 actinobacteria strains.</title>
        <authorList>
            <person name="Klenk H.-P."/>
        </authorList>
    </citation>
    <scope>NUCLEOTIDE SEQUENCE [LARGE SCALE GENOMIC DNA]</scope>
    <source>
        <strain evidence="3 4">DSM 14418</strain>
    </source>
</reference>
<dbReference type="RefSeq" id="WP_123918567.1">
    <property type="nucleotide sequence ID" value="NZ_RKRA01000001.1"/>
</dbReference>
<organism evidence="3 4">
    <name type="scientific">Georgenia muralis</name>
    <dbReference type="NCBI Taxonomy" id="154117"/>
    <lineage>
        <taxon>Bacteria</taxon>
        <taxon>Bacillati</taxon>
        <taxon>Actinomycetota</taxon>
        <taxon>Actinomycetes</taxon>
        <taxon>Micrococcales</taxon>
        <taxon>Bogoriellaceae</taxon>
        <taxon>Georgenia</taxon>
    </lineage>
</organism>
<proteinExistence type="predicted"/>
<evidence type="ECO:0000256" key="1">
    <source>
        <dbReference type="SAM" id="MobiDB-lite"/>
    </source>
</evidence>
<comment type="caution">
    <text evidence="3">The sequence shown here is derived from an EMBL/GenBank/DDBJ whole genome shotgun (WGS) entry which is preliminary data.</text>
</comment>
<name>A0A3N4Z7W8_9MICO</name>
<dbReference type="Gene3D" id="3.40.190.10">
    <property type="entry name" value="Periplasmic binding protein-like II"/>
    <property type="match status" value="1"/>
</dbReference>
<protein>
    <submittedName>
        <fullName evidence="3">Carbohydrate ABC transporter substrate-binding protein (CUT1 family)</fullName>
    </submittedName>
</protein>
<dbReference type="InterPro" id="IPR050490">
    <property type="entry name" value="Bact_solute-bd_prot1"/>
</dbReference>
<dbReference type="OrthoDB" id="9795467at2"/>
<evidence type="ECO:0000256" key="2">
    <source>
        <dbReference type="SAM" id="SignalP"/>
    </source>
</evidence>
<dbReference type="PANTHER" id="PTHR43649:SF12">
    <property type="entry name" value="DIACETYLCHITOBIOSE BINDING PROTEIN DASA"/>
    <property type="match status" value="1"/>
</dbReference>
<feature type="signal peptide" evidence="2">
    <location>
        <begin position="1"/>
        <end position="22"/>
    </location>
</feature>
<dbReference type="PROSITE" id="PS51257">
    <property type="entry name" value="PROKAR_LIPOPROTEIN"/>
    <property type="match status" value="1"/>
</dbReference>
<gene>
    <name evidence="3" type="ORF">EDD32_2913</name>
</gene>
<dbReference type="EMBL" id="RKRA01000001">
    <property type="protein sequence ID" value="RPF28387.1"/>
    <property type="molecule type" value="Genomic_DNA"/>
</dbReference>
<dbReference type="AlphaFoldDB" id="A0A3N4Z7W8"/>
<feature type="chain" id="PRO_5039079317" evidence="2">
    <location>
        <begin position="23"/>
        <end position="464"/>
    </location>
</feature>
<dbReference type="PANTHER" id="PTHR43649">
    <property type="entry name" value="ARABINOSE-BINDING PROTEIN-RELATED"/>
    <property type="match status" value="1"/>
</dbReference>
<dbReference type="Proteomes" id="UP000280726">
    <property type="component" value="Unassembled WGS sequence"/>
</dbReference>